<dbReference type="InterPro" id="IPR024047">
    <property type="entry name" value="MM3350-like_sf"/>
</dbReference>
<accession>A0A396S607</accession>
<evidence type="ECO:0000313" key="2">
    <source>
        <dbReference type="EMBL" id="RHW35933.1"/>
    </source>
</evidence>
<organism evidence="2 3">
    <name type="scientific">Ureibacillus yapensis</name>
    <dbReference type="NCBI Taxonomy" id="2304605"/>
    <lineage>
        <taxon>Bacteria</taxon>
        <taxon>Bacillati</taxon>
        <taxon>Bacillota</taxon>
        <taxon>Bacilli</taxon>
        <taxon>Bacillales</taxon>
        <taxon>Caryophanaceae</taxon>
        <taxon>Ureibacillus</taxon>
    </lineage>
</organism>
<proteinExistence type="predicted"/>
<protein>
    <recommendedName>
        <fullName evidence="1">Plasmid pRiA4b Orf3-like domain-containing protein</fullName>
    </recommendedName>
</protein>
<dbReference type="Pfam" id="PF02810">
    <property type="entry name" value="SEC-C"/>
    <property type="match status" value="1"/>
</dbReference>
<dbReference type="EMBL" id="QWEI01000006">
    <property type="protein sequence ID" value="RHW35933.1"/>
    <property type="molecule type" value="Genomic_DNA"/>
</dbReference>
<dbReference type="InterPro" id="IPR012912">
    <property type="entry name" value="Plasmid_pRiA4b_Orf3-like"/>
</dbReference>
<dbReference type="Pfam" id="PF07929">
    <property type="entry name" value="PRiA4_ORF3"/>
    <property type="match status" value="1"/>
</dbReference>
<dbReference type="SUPFAM" id="SSF103642">
    <property type="entry name" value="Sec-C motif"/>
    <property type="match status" value="1"/>
</dbReference>
<name>A0A396S607_9BACL</name>
<reference evidence="2 3" key="1">
    <citation type="submission" date="2018-08" db="EMBL/GenBank/DDBJ databases">
        <title>Lysinibacillus sp. YLB-03 draft genome sequence.</title>
        <authorList>
            <person name="Yu L."/>
        </authorList>
    </citation>
    <scope>NUCLEOTIDE SEQUENCE [LARGE SCALE GENOMIC DNA]</scope>
    <source>
        <strain evidence="2 3">YLB-03</strain>
    </source>
</reference>
<dbReference type="InterPro" id="IPR004027">
    <property type="entry name" value="SEC_C_motif"/>
</dbReference>
<evidence type="ECO:0000259" key="1">
    <source>
        <dbReference type="Pfam" id="PF07929"/>
    </source>
</evidence>
<gene>
    <name evidence="2" type="ORF">D1B33_12440</name>
</gene>
<sequence>MKAYILKLTFEEIQPEVWRRIVLPAGATFNRLHETIQYATNFQSELEPYHYFGIDIENLFITNNERLLEDYKNQPYDDLKVKQPTRIKIDNYLEKHREIFYQYDFGDAWRIKVALEDIVEDYYFGYPTLLDGEGMAPPEDVGGPGGYEQFLKVYQDPTHPEYLSTYAWAERMDFLPLDMDEVNDQLKRVKYKKTEWEHIDHDNYFVLDDQYRGSDYVDLEGLPNKERIIQYAVACTNLYGLIEFPAFLKIYNAQNEPSLSSKELWALFTNPLYAKQLERQHAYVLKNAFIHEAFDMVEDYELFIASVIGKPFYVPEKEELLRYTDDFYYEKTSHQEKLAKMLAKDFFGGSTLMVKEEIDEIVGQFQLVGVNFNETLRELLGRFEFNDLKQANEYIQAITKIANTTRLWENRGHTPEELSKMSNQYKDPLPATQLKVLSGGKVGRNDPCPCGSGKKHKKCCGK</sequence>
<dbReference type="Gene3D" id="3.10.450.50">
    <property type="match status" value="1"/>
</dbReference>
<dbReference type="AlphaFoldDB" id="A0A396S607"/>
<dbReference type="Gene3D" id="3.10.290.30">
    <property type="entry name" value="MM3350-like"/>
    <property type="match status" value="1"/>
</dbReference>
<dbReference type="SUPFAM" id="SSF159941">
    <property type="entry name" value="MM3350-like"/>
    <property type="match status" value="1"/>
</dbReference>
<comment type="caution">
    <text evidence="2">The sequence shown here is derived from an EMBL/GenBank/DDBJ whole genome shotgun (WGS) entry which is preliminary data.</text>
</comment>
<dbReference type="PANTHER" id="PTHR41878">
    <property type="entry name" value="LEXA REPRESSOR-RELATED"/>
    <property type="match status" value="1"/>
</dbReference>
<dbReference type="Proteomes" id="UP000265692">
    <property type="component" value="Unassembled WGS sequence"/>
</dbReference>
<evidence type="ECO:0000313" key="3">
    <source>
        <dbReference type="Proteomes" id="UP000265692"/>
    </source>
</evidence>
<dbReference type="PANTHER" id="PTHR41878:SF1">
    <property type="entry name" value="TNPR PROTEIN"/>
    <property type="match status" value="1"/>
</dbReference>
<keyword evidence="3" id="KW-1185">Reference proteome</keyword>
<dbReference type="OrthoDB" id="9801392at2"/>
<feature type="domain" description="Plasmid pRiA4b Orf3-like" evidence="1">
    <location>
        <begin position="2"/>
        <end position="178"/>
    </location>
</feature>